<sequence>MVNQRLRQRLLAVLNKQPGAGENSVRNPRSPRSNNIRTLYDGPSDEADRQFYNGNQLNFEPRIDQDKND</sequence>
<gene>
    <name evidence="2" type="ORF">CIHG_02263</name>
</gene>
<evidence type="ECO:0000313" key="2">
    <source>
        <dbReference type="EMBL" id="KMU84479.1"/>
    </source>
</evidence>
<evidence type="ECO:0000313" key="3">
    <source>
        <dbReference type="Proteomes" id="UP000054563"/>
    </source>
</evidence>
<dbReference type="EMBL" id="DS016985">
    <property type="protein sequence ID" value="KMU84479.1"/>
    <property type="molecule type" value="Genomic_DNA"/>
</dbReference>
<dbReference type="AlphaFoldDB" id="A0A0J8RKK5"/>
<dbReference type="OrthoDB" id="2445133at2759"/>
<proteinExistence type="predicted"/>
<organism evidence="2 3">
    <name type="scientific">Coccidioides immitis H538.4</name>
    <dbReference type="NCBI Taxonomy" id="396776"/>
    <lineage>
        <taxon>Eukaryota</taxon>
        <taxon>Fungi</taxon>
        <taxon>Dikarya</taxon>
        <taxon>Ascomycota</taxon>
        <taxon>Pezizomycotina</taxon>
        <taxon>Eurotiomycetes</taxon>
        <taxon>Eurotiomycetidae</taxon>
        <taxon>Onygenales</taxon>
        <taxon>Onygenaceae</taxon>
        <taxon>Coccidioides</taxon>
    </lineage>
</organism>
<name>A0A0J8RKK5_COCIT</name>
<reference evidence="3" key="1">
    <citation type="journal article" date="2010" name="Genome Res.">
        <title>Population genomic sequencing of Coccidioides fungi reveals recent hybridization and transposon control.</title>
        <authorList>
            <person name="Neafsey D.E."/>
            <person name="Barker B.M."/>
            <person name="Sharpton T.J."/>
            <person name="Stajich J.E."/>
            <person name="Park D.J."/>
            <person name="Whiston E."/>
            <person name="Hung C.-Y."/>
            <person name="McMahan C."/>
            <person name="White J."/>
            <person name="Sykes S."/>
            <person name="Heiman D."/>
            <person name="Young S."/>
            <person name="Zeng Q."/>
            <person name="Abouelleil A."/>
            <person name="Aftuck L."/>
            <person name="Bessette D."/>
            <person name="Brown A."/>
            <person name="FitzGerald M."/>
            <person name="Lui A."/>
            <person name="Macdonald J.P."/>
            <person name="Priest M."/>
            <person name="Orbach M.J."/>
            <person name="Galgiani J.N."/>
            <person name="Kirkland T.N."/>
            <person name="Cole G.T."/>
            <person name="Birren B.W."/>
            <person name="Henn M.R."/>
            <person name="Taylor J.W."/>
            <person name="Rounsley S.D."/>
        </authorList>
    </citation>
    <scope>NUCLEOTIDE SEQUENCE [LARGE SCALE GENOMIC DNA]</scope>
    <source>
        <strain evidence="3">H538.4</strain>
    </source>
</reference>
<feature type="compositionally biased region" description="Low complexity" evidence="1">
    <location>
        <begin position="23"/>
        <end position="37"/>
    </location>
</feature>
<evidence type="ECO:0000256" key="1">
    <source>
        <dbReference type="SAM" id="MobiDB-lite"/>
    </source>
</evidence>
<accession>A0A0J8RKK5</accession>
<dbReference type="Proteomes" id="UP000054563">
    <property type="component" value="Unassembled WGS sequence"/>
</dbReference>
<dbReference type="STRING" id="396776.A0A0J8RKK5"/>
<dbReference type="VEuPathDB" id="FungiDB:CIHG_02263"/>
<protein>
    <submittedName>
        <fullName evidence="2">Uncharacterized protein</fullName>
    </submittedName>
</protein>
<feature type="region of interest" description="Disordered" evidence="1">
    <location>
        <begin position="13"/>
        <end position="69"/>
    </location>
</feature>